<keyword evidence="1" id="KW-0472">Membrane</keyword>
<reference evidence="3" key="1">
    <citation type="journal article" date="2019" name="Int. J. Syst. Evol. Microbiol.">
        <title>The Global Catalogue of Microorganisms (GCM) 10K type strain sequencing project: providing services to taxonomists for standard genome sequencing and annotation.</title>
        <authorList>
            <consortium name="The Broad Institute Genomics Platform"/>
            <consortium name="The Broad Institute Genome Sequencing Center for Infectious Disease"/>
            <person name="Wu L."/>
            <person name="Ma J."/>
        </authorList>
    </citation>
    <scope>NUCLEOTIDE SEQUENCE [LARGE SCALE GENOMIC DNA]</scope>
    <source>
        <strain evidence="3">JCM 17250</strain>
    </source>
</reference>
<evidence type="ECO:0000313" key="2">
    <source>
        <dbReference type="EMBL" id="GAA4063709.1"/>
    </source>
</evidence>
<organism evidence="2 3">
    <name type="scientific">Amphibacillus indicireducens</name>
    <dbReference type="NCBI Taxonomy" id="1076330"/>
    <lineage>
        <taxon>Bacteria</taxon>
        <taxon>Bacillati</taxon>
        <taxon>Bacillota</taxon>
        <taxon>Bacilli</taxon>
        <taxon>Bacillales</taxon>
        <taxon>Bacillaceae</taxon>
        <taxon>Amphibacillus</taxon>
    </lineage>
</organism>
<comment type="caution">
    <text evidence="2">The sequence shown here is derived from an EMBL/GenBank/DDBJ whole genome shotgun (WGS) entry which is preliminary data.</text>
</comment>
<feature type="transmembrane region" description="Helical" evidence="1">
    <location>
        <begin position="122"/>
        <end position="139"/>
    </location>
</feature>
<evidence type="ECO:0000256" key="1">
    <source>
        <dbReference type="SAM" id="Phobius"/>
    </source>
</evidence>
<keyword evidence="3" id="KW-1185">Reference proteome</keyword>
<sequence>MSKEKSDGVKLLKQVFTGMVIGFGLTIVFYFINKFTINFDIVVEYSLFIQIAVILLFFIPSYFWIQKAKQHFSQIDEMIDADDDLHREKAKQMLFRAMLFNRLFIILSFIGVGFAFDFDNPYILISILAFLVIIFPGAMNEVKIFRMIQANDPMKKGDPTSLKFNKDYFRVWMKGKKLKYIK</sequence>
<dbReference type="Proteomes" id="UP001501734">
    <property type="component" value="Unassembled WGS sequence"/>
</dbReference>
<dbReference type="Pfam" id="PF11368">
    <property type="entry name" value="DUF3169"/>
    <property type="match status" value="1"/>
</dbReference>
<keyword evidence="1" id="KW-0812">Transmembrane</keyword>
<accession>A0ABP7VBF5</accession>
<feature type="transmembrane region" description="Helical" evidence="1">
    <location>
        <begin position="99"/>
        <end position="116"/>
    </location>
</feature>
<gene>
    <name evidence="2" type="ORF">GCM10022410_08040</name>
</gene>
<dbReference type="InterPro" id="IPR021509">
    <property type="entry name" value="DUF3169"/>
</dbReference>
<protein>
    <submittedName>
        <fullName evidence="2">Uncharacterized protein</fullName>
    </submittedName>
</protein>
<name>A0ABP7VBF5_9BACI</name>
<feature type="transmembrane region" description="Helical" evidence="1">
    <location>
        <begin position="45"/>
        <end position="65"/>
    </location>
</feature>
<feature type="transmembrane region" description="Helical" evidence="1">
    <location>
        <begin position="12"/>
        <end position="33"/>
    </location>
</feature>
<proteinExistence type="predicted"/>
<dbReference type="EMBL" id="BAABDL010000043">
    <property type="protein sequence ID" value="GAA4063709.1"/>
    <property type="molecule type" value="Genomic_DNA"/>
</dbReference>
<keyword evidence="1" id="KW-1133">Transmembrane helix</keyword>
<evidence type="ECO:0000313" key="3">
    <source>
        <dbReference type="Proteomes" id="UP001501734"/>
    </source>
</evidence>